<dbReference type="SMART" id="SM00422">
    <property type="entry name" value="HTH_MERR"/>
    <property type="match status" value="1"/>
</dbReference>
<dbReference type="InterPro" id="IPR009061">
    <property type="entry name" value="DNA-bd_dom_put_sf"/>
</dbReference>
<dbReference type="Gene3D" id="3.40.50.150">
    <property type="entry name" value="Vaccinia Virus protein VP39"/>
    <property type="match status" value="1"/>
</dbReference>
<evidence type="ECO:0000256" key="1">
    <source>
        <dbReference type="ARBA" id="ARBA00023125"/>
    </source>
</evidence>
<organism evidence="4 5">
    <name type="scientific">Rhabdonatronobacter sediminivivens</name>
    <dbReference type="NCBI Taxonomy" id="2743469"/>
    <lineage>
        <taxon>Bacteria</taxon>
        <taxon>Pseudomonadati</taxon>
        <taxon>Pseudomonadota</taxon>
        <taxon>Alphaproteobacteria</taxon>
        <taxon>Rhodobacterales</taxon>
        <taxon>Paracoccaceae</taxon>
        <taxon>Rhabdonatronobacter</taxon>
    </lineage>
</organism>
<dbReference type="CDD" id="cd04789">
    <property type="entry name" value="HTH_Cfa"/>
    <property type="match status" value="1"/>
</dbReference>
<dbReference type="InterPro" id="IPR047057">
    <property type="entry name" value="MerR_fam"/>
</dbReference>
<keyword evidence="1" id="KW-0238">DNA-binding</keyword>
<evidence type="ECO:0000259" key="3">
    <source>
        <dbReference type="PROSITE" id="PS50937"/>
    </source>
</evidence>
<evidence type="ECO:0000313" key="5">
    <source>
        <dbReference type="Proteomes" id="UP000529417"/>
    </source>
</evidence>
<dbReference type="Pfam" id="PF13411">
    <property type="entry name" value="MerR_1"/>
    <property type="match status" value="1"/>
</dbReference>
<feature type="domain" description="HTH merR-type" evidence="3">
    <location>
        <begin position="1"/>
        <end position="69"/>
    </location>
</feature>
<comment type="caution">
    <text evidence="4">The sequence shown here is derived from an EMBL/GenBank/DDBJ whole genome shotgun (WGS) entry which is preliminary data.</text>
</comment>
<dbReference type="SUPFAM" id="SSF53335">
    <property type="entry name" value="S-adenosyl-L-methionine-dependent methyltransferases"/>
    <property type="match status" value="1"/>
</dbReference>
<dbReference type="EMBL" id="JACBXS010000062">
    <property type="protein sequence ID" value="NYS26684.1"/>
    <property type="molecule type" value="Genomic_DNA"/>
</dbReference>
<sequence>MYRISELAESVGVSRATLLYYEKLGLLTGKRQVNGYRVYSDADRQRLQFLKLLQAGGLSLQECHACLDSKLDRNMLAERLRKLEREIAEKTRSRDLLSALLGQSSLRDWHEDVERVAPDQHRVWLMTQGFTREEAARIVWLSKDMNAHDDYMAGFKEVFSRLDWWGPGSNAATRRAITLLPFSPDLILEIGCGPGMATMTLAETTSARITATDTDEDALNRLRHRACAQGLDDRIEVRNIDMELLSAKEGAWPGEPIDVIWAEGSAYIIGVKRALEAWSALLRPGGVLVFSDMVWRTDTPDDALRSFWASQYPSMATPEKRIAQAKRAGYRLLGHFDMGAEAMDTYFRPLEARVGVLEASMAGHRVIDDFQEELRAWRNCEGQFNFEMFVLQRP</sequence>
<proteinExistence type="predicted"/>
<dbReference type="InterPro" id="IPR000551">
    <property type="entry name" value="MerR-type_HTH_dom"/>
</dbReference>
<dbReference type="PROSITE" id="PS50937">
    <property type="entry name" value="HTH_MERR_2"/>
    <property type="match status" value="1"/>
</dbReference>
<feature type="coiled-coil region" evidence="2">
    <location>
        <begin position="73"/>
        <end position="100"/>
    </location>
</feature>
<dbReference type="Pfam" id="PF13649">
    <property type="entry name" value="Methyltransf_25"/>
    <property type="match status" value="1"/>
</dbReference>
<keyword evidence="5" id="KW-1185">Reference proteome</keyword>
<dbReference type="InterPro" id="IPR029063">
    <property type="entry name" value="SAM-dependent_MTases_sf"/>
</dbReference>
<dbReference type="GO" id="GO:0003677">
    <property type="term" value="F:DNA binding"/>
    <property type="evidence" value="ECO:0007669"/>
    <property type="project" value="UniProtKB-KW"/>
</dbReference>
<reference evidence="4 5" key="1">
    <citation type="journal article" date="2000" name="Arch. Microbiol.">
        <title>Rhodobaca bogoriensis gen. nov. and sp. nov., an alkaliphilic purple nonsulfur bacterium from African Rift Valley soda lakes.</title>
        <authorList>
            <person name="Milford A.D."/>
            <person name="Achenbach L.A."/>
            <person name="Jung D.O."/>
            <person name="Madigan M.T."/>
        </authorList>
    </citation>
    <scope>NUCLEOTIDE SEQUENCE [LARGE SCALE GENOMIC DNA]</scope>
    <source>
        <strain evidence="4 5">2376</strain>
    </source>
</reference>
<dbReference type="Gene3D" id="1.10.1660.10">
    <property type="match status" value="1"/>
</dbReference>
<evidence type="ECO:0000313" key="4">
    <source>
        <dbReference type="EMBL" id="NYS26684.1"/>
    </source>
</evidence>
<evidence type="ECO:0000256" key="2">
    <source>
        <dbReference type="SAM" id="Coils"/>
    </source>
</evidence>
<gene>
    <name evidence="4" type="ORF">HUK65_17010</name>
</gene>
<dbReference type="InterPro" id="IPR041698">
    <property type="entry name" value="Methyltransf_25"/>
</dbReference>
<dbReference type="GO" id="GO:0003700">
    <property type="term" value="F:DNA-binding transcription factor activity"/>
    <property type="evidence" value="ECO:0007669"/>
    <property type="project" value="InterPro"/>
</dbReference>
<dbReference type="CDD" id="cd02440">
    <property type="entry name" value="AdoMet_MTases"/>
    <property type="match status" value="1"/>
</dbReference>
<dbReference type="AlphaFoldDB" id="A0A7Z0I367"/>
<dbReference type="PANTHER" id="PTHR30204">
    <property type="entry name" value="REDOX-CYCLING DRUG-SENSING TRANSCRIPTIONAL ACTIVATOR SOXR"/>
    <property type="match status" value="1"/>
</dbReference>
<dbReference type="SUPFAM" id="SSF46955">
    <property type="entry name" value="Putative DNA-binding domain"/>
    <property type="match status" value="1"/>
</dbReference>
<dbReference type="PRINTS" id="PR00040">
    <property type="entry name" value="HTHMERR"/>
</dbReference>
<protein>
    <submittedName>
        <fullName evidence="4">MerR family transcriptional regulator</fullName>
    </submittedName>
</protein>
<name>A0A7Z0I367_9RHOB</name>
<accession>A0A7Z0I367</accession>
<dbReference type="PANTHER" id="PTHR30204:SF97">
    <property type="entry name" value="MERR FAMILY REGULATORY PROTEIN"/>
    <property type="match status" value="1"/>
</dbReference>
<keyword evidence="2" id="KW-0175">Coiled coil</keyword>
<dbReference type="Proteomes" id="UP000529417">
    <property type="component" value="Unassembled WGS sequence"/>
</dbReference>